<feature type="transmembrane region" description="Helical" evidence="2">
    <location>
        <begin position="402"/>
        <end position="433"/>
    </location>
</feature>
<feature type="compositionally biased region" description="Polar residues" evidence="1">
    <location>
        <begin position="226"/>
        <end position="237"/>
    </location>
</feature>
<evidence type="ECO:0000256" key="3">
    <source>
        <dbReference type="SAM" id="SignalP"/>
    </source>
</evidence>
<evidence type="ECO:0000256" key="1">
    <source>
        <dbReference type="SAM" id="MobiDB-lite"/>
    </source>
</evidence>
<evidence type="ECO:0000313" key="5">
    <source>
        <dbReference type="Proteomes" id="UP000800082"/>
    </source>
</evidence>
<gene>
    <name evidence="4" type="ORF">M421DRAFT_92243</name>
</gene>
<feature type="compositionally biased region" description="Basic and acidic residues" evidence="1">
    <location>
        <begin position="112"/>
        <end position="138"/>
    </location>
</feature>
<feature type="chain" id="PRO_5025632460" evidence="3">
    <location>
        <begin position="22"/>
        <end position="460"/>
    </location>
</feature>
<sequence>MAGHIILVSCLLAICLPIICVQLPRFATVKEVHAETEAETRSTLLRQRTLSPSGAREVLRRFARSWSEASLEIASADPEQEQSGFGNAAAPSGGRRWYTGTSRATFQGDACADGRRSSKEEVELRKARAGKKPWDPPFKRQLAGTELAGKSPVGRWHAVTDASPPRKTGRDLEARGLARRLFPPDPVTEMDGSEYDRLQSPHEILNGRPPPKNQSQSHGMKAGPSSEPQSRPSQTASMPPLPTDSESLPSPLDGSPLLSETYLPQSTPPIQTRGHRRCRCHHSGHSGSESTVPEPPNVASTAAKESYPFGGGLLCQTCPRSCPRLSVEPCEHPSTDSPKSRQDDVKAIPHEHRKVTGHDPSENSAKQSPMDTGKSSPKDVVKQAPIGAPRPSGKDRKISMPLWQILLVAMGFVTFVFAVAILVAHCLAWFLVYKTEARLGEVRAGLLRGGEMKLCLCGRG</sequence>
<feature type="region of interest" description="Disordered" evidence="1">
    <location>
        <begin position="352"/>
        <end position="395"/>
    </location>
</feature>
<evidence type="ECO:0000256" key="2">
    <source>
        <dbReference type="SAM" id="Phobius"/>
    </source>
</evidence>
<evidence type="ECO:0000313" key="4">
    <source>
        <dbReference type="EMBL" id="KAF1928498.1"/>
    </source>
</evidence>
<dbReference type="RefSeq" id="XP_033448746.1">
    <property type="nucleotide sequence ID" value="XM_033598021.1"/>
</dbReference>
<feature type="signal peptide" evidence="3">
    <location>
        <begin position="1"/>
        <end position="21"/>
    </location>
</feature>
<name>A0A6A5RMZ2_9PLEO</name>
<keyword evidence="2" id="KW-1133">Transmembrane helix</keyword>
<reference evidence="4" key="1">
    <citation type="journal article" date="2020" name="Stud. Mycol.">
        <title>101 Dothideomycetes genomes: a test case for predicting lifestyles and emergence of pathogens.</title>
        <authorList>
            <person name="Haridas S."/>
            <person name="Albert R."/>
            <person name="Binder M."/>
            <person name="Bloem J."/>
            <person name="Labutti K."/>
            <person name="Salamov A."/>
            <person name="Andreopoulos B."/>
            <person name="Baker S."/>
            <person name="Barry K."/>
            <person name="Bills G."/>
            <person name="Bluhm B."/>
            <person name="Cannon C."/>
            <person name="Castanera R."/>
            <person name="Culley D."/>
            <person name="Daum C."/>
            <person name="Ezra D."/>
            <person name="Gonzalez J."/>
            <person name="Henrissat B."/>
            <person name="Kuo A."/>
            <person name="Liang C."/>
            <person name="Lipzen A."/>
            <person name="Lutzoni F."/>
            <person name="Magnuson J."/>
            <person name="Mondo S."/>
            <person name="Nolan M."/>
            <person name="Ohm R."/>
            <person name="Pangilinan J."/>
            <person name="Park H.-J."/>
            <person name="Ramirez L."/>
            <person name="Alfaro M."/>
            <person name="Sun H."/>
            <person name="Tritt A."/>
            <person name="Yoshinaga Y."/>
            <person name="Zwiers L.-H."/>
            <person name="Turgeon B."/>
            <person name="Goodwin S."/>
            <person name="Spatafora J."/>
            <person name="Crous P."/>
            <person name="Grigoriev I."/>
        </authorList>
    </citation>
    <scope>NUCLEOTIDE SEQUENCE</scope>
    <source>
        <strain evidence="4">CBS 183.55</strain>
    </source>
</reference>
<accession>A0A6A5RMZ2</accession>
<keyword evidence="5" id="KW-1185">Reference proteome</keyword>
<organism evidence="4 5">
    <name type="scientific">Didymella exigua CBS 183.55</name>
    <dbReference type="NCBI Taxonomy" id="1150837"/>
    <lineage>
        <taxon>Eukaryota</taxon>
        <taxon>Fungi</taxon>
        <taxon>Dikarya</taxon>
        <taxon>Ascomycota</taxon>
        <taxon>Pezizomycotina</taxon>
        <taxon>Dothideomycetes</taxon>
        <taxon>Pleosporomycetidae</taxon>
        <taxon>Pleosporales</taxon>
        <taxon>Pleosporineae</taxon>
        <taxon>Didymellaceae</taxon>
        <taxon>Didymella</taxon>
    </lineage>
</organism>
<dbReference type="EMBL" id="ML978968">
    <property type="protein sequence ID" value="KAF1928498.1"/>
    <property type="molecule type" value="Genomic_DNA"/>
</dbReference>
<feature type="region of interest" description="Disordered" evidence="1">
    <location>
        <begin position="108"/>
        <end position="304"/>
    </location>
</feature>
<feature type="compositionally biased region" description="Basic residues" evidence="1">
    <location>
        <begin position="273"/>
        <end position="284"/>
    </location>
</feature>
<feature type="compositionally biased region" description="Basic and acidic residues" evidence="1">
    <location>
        <begin position="352"/>
        <end position="361"/>
    </location>
</feature>
<feature type="region of interest" description="Disordered" evidence="1">
    <location>
        <begin position="75"/>
        <end position="96"/>
    </location>
</feature>
<keyword evidence="2" id="KW-0472">Membrane</keyword>
<feature type="compositionally biased region" description="Polar residues" evidence="1">
    <location>
        <begin position="362"/>
        <end position="375"/>
    </location>
</feature>
<keyword evidence="2" id="KW-0812">Transmembrane</keyword>
<dbReference type="GeneID" id="54355688"/>
<dbReference type="OrthoDB" id="3798282at2759"/>
<feature type="compositionally biased region" description="Low complexity" evidence="1">
    <location>
        <begin position="244"/>
        <end position="260"/>
    </location>
</feature>
<dbReference type="AlphaFoldDB" id="A0A6A5RMZ2"/>
<dbReference type="Proteomes" id="UP000800082">
    <property type="component" value="Unassembled WGS sequence"/>
</dbReference>
<proteinExistence type="predicted"/>
<protein>
    <submittedName>
        <fullName evidence="4">Uncharacterized protein</fullName>
    </submittedName>
</protein>
<keyword evidence="3" id="KW-0732">Signal</keyword>